<keyword evidence="7" id="KW-0963">Cytoplasm</keyword>
<keyword evidence="17" id="KW-1133">Transmembrane helix</keyword>
<dbReference type="PROSITE" id="PS50109">
    <property type="entry name" value="HIS_KIN"/>
    <property type="match status" value="1"/>
</dbReference>
<dbReference type="SMART" id="SM00387">
    <property type="entry name" value="HATPase_c"/>
    <property type="match status" value="1"/>
</dbReference>
<dbReference type="Pfam" id="PF07730">
    <property type="entry name" value="HisKA_3"/>
    <property type="match status" value="1"/>
</dbReference>
<keyword evidence="8" id="KW-0808">Transferase</keyword>
<evidence type="ECO:0000256" key="16">
    <source>
        <dbReference type="SAM" id="Coils"/>
    </source>
</evidence>
<feature type="domain" description="Histidine kinase" evidence="18">
    <location>
        <begin position="181"/>
        <end position="374"/>
    </location>
</feature>
<dbReference type="PANTHER" id="PTHR24421:SF62">
    <property type="entry name" value="SENSORY TRANSDUCTION HISTIDINE KINASE"/>
    <property type="match status" value="1"/>
</dbReference>
<dbReference type="RefSeq" id="WP_377571883.1">
    <property type="nucleotide sequence ID" value="NZ_JBHTMP010000023.1"/>
</dbReference>
<evidence type="ECO:0000256" key="8">
    <source>
        <dbReference type="ARBA" id="ARBA00022679"/>
    </source>
</evidence>
<dbReference type="Gene3D" id="1.20.5.1930">
    <property type="match status" value="1"/>
</dbReference>
<comment type="subcellular location">
    <subcellularLocation>
        <location evidence="3">Cytoplasm</location>
    </subcellularLocation>
</comment>
<evidence type="ECO:0000256" key="14">
    <source>
        <dbReference type="ARBA" id="ARBA00024827"/>
    </source>
</evidence>
<dbReference type="PRINTS" id="PR00344">
    <property type="entry name" value="BCTRLSENSOR"/>
</dbReference>
<evidence type="ECO:0000256" key="10">
    <source>
        <dbReference type="ARBA" id="ARBA00022777"/>
    </source>
</evidence>
<comment type="function">
    <text evidence="14">Member of the two-component regulatory system NreB/NreC involved in the control of dissimilatory nitrate/nitrite reduction in response to oxygen. NreB functions as a direct oxygen sensor histidine kinase which is autophosphorylated, in the absence of oxygen, probably at the conserved histidine residue, and transfers its phosphate group probably to a conserved aspartate residue of NreC. NreB/NreC activates the expression of the nitrate (narGHJI) and nitrite (nir) reductase operons, as well as the putative nitrate transporter gene narT.</text>
</comment>
<evidence type="ECO:0000256" key="2">
    <source>
        <dbReference type="ARBA" id="ARBA00001966"/>
    </source>
</evidence>
<evidence type="ECO:0000256" key="12">
    <source>
        <dbReference type="ARBA" id="ARBA00023012"/>
    </source>
</evidence>
<keyword evidence="10 19" id="KW-0418">Kinase</keyword>
<evidence type="ECO:0000256" key="1">
    <source>
        <dbReference type="ARBA" id="ARBA00000085"/>
    </source>
</evidence>
<gene>
    <name evidence="19" type="ORF">ACFQ4H_16655</name>
</gene>
<dbReference type="EC" id="2.7.13.3" evidence="4"/>
<keyword evidence="17" id="KW-0812">Transmembrane</keyword>
<evidence type="ECO:0000256" key="11">
    <source>
        <dbReference type="ARBA" id="ARBA00023004"/>
    </source>
</evidence>
<dbReference type="InterPro" id="IPR036890">
    <property type="entry name" value="HATPase_C_sf"/>
</dbReference>
<feature type="coiled-coil region" evidence="16">
    <location>
        <begin position="152"/>
        <end position="179"/>
    </location>
</feature>
<dbReference type="InterPro" id="IPR005467">
    <property type="entry name" value="His_kinase_dom"/>
</dbReference>
<evidence type="ECO:0000256" key="4">
    <source>
        <dbReference type="ARBA" id="ARBA00012438"/>
    </source>
</evidence>
<comment type="catalytic activity">
    <reaction evidence="1">
        <text>ATP + protein L-histidine = ADP + protein N-phospho-L-histidine.</text>
        <dbReference type="EC" id="2.7.13.3"/>
    </reaction>
</comment>
<keyword evidence="11" id="KW-0408">Iron</keyword>
<dbReference type="InterPro" id="IPR050482">
    <property type="entry name" value="Sensor_HK_TwoCompSys"/>
</dbReference>
<dbReference type="InterPro" id="IPR004358">
    <property type="entry name" value="Sig_transdc_His_kin-like_C"/>
</dbReference>
<name>A0ABW3YGX5_9ACTN</name>
<feature type="transmembrane region" description="Helical" evidence="17">
    <location>
        <begin position="35"/>
        <end position="52"/>
    </location>
</feature>
<feature type="transmembrane region" description="Helical" evidence="17">
    <location>
        <begin position="64"/>
        <end position="89"/>
    </location>
</feature>
<dbReference type="PIRSF" id="PIRSF037434">
    <property type="entry name" value="STHK_ChrS"/>
    <property type="match status" value="1"/>
</dbReference>
<evidence type="ECO:0000256" key="3">
    <source>
        <dbReference type="ARBA" id="ARBA00004496"/>
    </source>
</evidence>
<dbReference type="EMBL" id="JBHTMP010000023">
    <property type="protein sequence ID" value="MFD1322730.1"/>
    <property type="molecule type" value="Genomic_DNA"/>
</dbReference>
<keyword evidence="17" id="KW-0472">Membrane</keyword>
<keyword evidence="16" id="KW-0175">Coiled coil</keyword>
<dbReference type="CDD" id="cd16917">
    <property type="entry name" value="HATPase_UhpB-NarQ-NarX-like"/>
    <property type="match status" value="1"/>
</dbReference>
<comment type="caution">
    <text evidence="19">The sequence shown here is derived from an EMBL/GenBank/DDBJ whole genome shotgun (WGS) entry which is preliminary data.</text>
</comment>
<evidence type="ECO:0000256" key="5">
    <source>
        <dbReference type="ARBA" id="ARBA00017322"/>
    </source>
</evidence>
<dbReference type="Gene3D" id="3.30.565.10">
    <property type="entry name" value="Histidine kinase-like ATPase, C-terminal domain"/>
    <property type="match status" value="1"/>
</dbReference>
<keyword evidence="12" id="KW-0902">Two-component regulatory system</keyword>
<reference evidence="20" key="1">
    <citation type="journal article" date="2019" name="Int. J. Syst. Evol. Microbiol.">
        <title>The Global Catalogue of Microorganisms (GCM) 10K type strain sequencing project: providing services to taxonomists for standard genome sequencing and annotation.</title>
        <authorList>
            <consortium name="The Broad Institute Genomics Platform"/>
            <consortium name="The Broad Institute Genome Sequencing Center for Infectious Disease"/>
            <person name="Wu L."/>
            <person name="Ma J."/>
        </authorList>
    </citation>
    <scope>NUCLEOTIDE SEQUENCE [LARGE SCALE GENOMIC DNA]</scope>
    <source>
        <strain evidence="20">JCM 31037</strain>
    </source>
</reference>
<keyword evidence="20" id="KW-1185">Reference proteome</keyword>
<dbReference type="Proteomes" id="UP001597260">
    <property type="component" value="Unassembled WGS sequence"/>
</dbReference>
<dbReference type="InterPro" id="IPR017205">
    <property type="entry name" value="Sig_transdc_His_kinase_ChrS"/>
</dbReference>
<protein>
    <recommendedName>
        <fullName evidence="5">Oxygen sensor histidine kinase NreB</fullName>
        <ecNumber evidence="4">2.7.13.3</ecNumber>
    </recommendedName>
    <alternativeName>
        <fullName evidence="15">Nitrogen regulation protein B</fullName>
    </alternativeName>
</protein>
<evidence type="ECO:0000259" key="18">
    <source>
        <dbReference type="PROSITE" id="PS50109"/>
    </source>
</evidence>
<feature type="transmembrane region" description="Helical" evidence="17">
    <location>
        <begin position="127"/>
        <end position="145"/>
    </location>
</feature>
<accession>A0ABW3YGX5</accession>
<evidence type="ECO:0000256" key="7">
    <source>
        <dbReference type="ARBA" id="ARBA00022490"/>
    </source>
</evidence>
<dbReference type="Pfam" id="PF02518">
    <property type="entry name" value="HATPase_c"/>
    <property type="match status" value="1"/>
</dbReference>
<evidence type="ECO:0000256" key="13">
    <source>
        <dbReference type="ARBA" id="ARBA00023014"/>
    </source>
</evidence>
<evidence type="ECO:0000256" key="9">
    <source>
        <dbReference type="ARBA" id="ARBA00022723"/>
    </source>
</evidence>
<keyword evidence="9" id="KW-0479">Metal-binding</keyword>
<dbReference type="GO" id="GO:0016301">
    <property type="term" value="F:kinase activity"/>
    <property type="evidence" value="ECO:0007669"/>
    <property type="project" value="UniProtKB-KW"/>
</dbReference>
<proteinExistence type="predicted"/>
<sequence length="376" mass="40255">MPGENRLRSTMRWGFLLLLTAAASRYVAYHGWGGSTTGVLVLAGVLLAAYAMNELGRSAPGARFAVVVVAFLALVIVAPSFAWCAIPLFFVGLHQLPRRAVWPLVGLLTAAVVIAQIRLADRLEPSLVLGPVGLAAITTVVFLELDRQNRARQHALDDLLAARDELDRSQREARALAERARLSREIHDTLAQGLSSMNLLLQAADREWDDKPEQARGHVRQATATARENLAEARRFVRGLASPALDNASLTDALRRLCTATERDTGTPVRLTVAGTVTPLGVDNEIALLRVAQGALANVRSHAHARHAAVTLTYGDQEVMLDVYDDGAGFDPAATSGFGLTGIRERIAHLGGTVTVESAPGEGTALAVSLPLREAR</sequence>
<evidence type="ECO:0000256" key="17">
    <source>
        <dbReference type="SAM" id="Phobius"/>
    </source>
</evidence>
<evidence type="ECO:0000256" key="6">
    <source>
        <dbReference type="ARBA" id="ARBA00022485"/>
    </source>
</evidence>
<dbReference type="InterPro" id="IPR011712">
    <property type="entry name" value="Sig_transdc_His_kin_sub3_dim/P"/>
</dbReference>
<comment type="cofactor">
    <cofactor evidence="2">
        <name>[4Fe-4S] cluster</name>
        <dbReference type="ChEBI" id="CHEBI:49883"/>
    </cofactor>
</comment>
<dbReference type="InterPro" id="IPR003594">
    <property type="entry name" value="HATPase_dom"/>
</dbReference>
<evidence type="ECO:0000313" key="20">
    <source>
        <dbReference type="Proteomes" id="UP001597260"/>
    </source>
</evidence>
<organism evidence="19 20">
    <name type="scientific">Micromonospora sonneratiae</name>
    <dbReference type="NCBI Taxonomy" id="1184706"/>
    <lineage>
        <taxon>Bacteria</taxon>
        <taxon>Bacillati</taxon>
        <taxon>Actinomycetota</taxon>
        <taxon>Actinomycetes</taxon>
        <taxon>Micromonosporales</taxon>
        <taxon>Micromonosporaceae</taxon>
        <taxon>Micromonospora</taxon>
    </lineage>
</organism>
<keyword evidence="13" id="KW-0411">Iron-sulfur</keyword>
<dbReference type="SUPFAM" id="SSF55874">
    <property type="entry name" value="ATPase domain of HSP90 chaperone/DNA topoisomerase II/histidine kinase"/>
    <property type="match status" value="1"/>
</dbReference>
<evidence type="ECO:0000256" key="15">
    <source>
        <dbReference type="ARBA" id="ARBA00030800"/>
    </source>
</evidence>
<keyword evidence="6" id="KW-0004">4Fe-4S</keyword>
<evidence type="ECO:0000313" key="19">
    <source>
        <dbReference type="EMBL" id="MFD1322730.1"/>
    </source>
</evidence>
<feature type="transmembrane region" description="Helical" evidence="17">
    <location>
        <begin position="101"/>
        <end position="120"/>
    </location>
</feature>
<dbReference type="PANTHER" id="PTHR24421">
    <property type="entry name" value="NITRATE/NITRITE SENSOR PROTEIN NARX-RELATED"/>
    <property type="match status" value="1"/>
</dbReference>